<dbReference type="InterPro" id="IPR051370">
    <property type="entry name" value="PPIase_Pin1"/>
</dbReference>
<sequence>MACQFRFLALPASSAFYLLAACSVMATEGGPEMGVRARPWPPPAADSEKNFKRHHHGRDNGKDDGASSSSASGKSTTTATTVEVTTQQVLFPYTGDADRRGWRSGDARSKSFERRRVSQIDRENDRGRGSKLASNESQQNVSGFVQKRAQGGAESSRCRQGEVEEYVPRTVLDSDAENSRHRQGEVKDYVHKRIIRGDMRETGGNMQFALQKDPDGRIISATTRADAAARLLDLRNQILSGQAAFADLAARHSDCSSSKRGRDLGMADPLRPTL</sequence>
<comment type="caution">
    <text evidence="8">The sequence shown here is derived from an EMBL/GenBank/DDBJ whole genome shotgun (WGS) entry which is preliminary data.</text>
</comment>
<feature type="region of interest" description="Disordered" evidence="6">
    <location>
        <begin position="255"/>
        <end position="274"/>
    </location>
</feature>
<gene>
    <name evidence="8" type="ORF">EJB05_28910</name>
</gene>
<dbReference type="PROSITE" id="PS51257">
    <property type="entry name" value="PROKAR_LIPOPROTEIN"/>
    <property type="match status" value="1"/>
</dbReference>
<evidence type="ECO:0000256" key="2">
    <source>
        <dbReference type="ARBA" id="ARBA00023110"/>
    </source>
</evidence>
<dbReference type="PANTHER" id="PTHR10657">
    <property type="entry name" value="PEPTIDYL-PROLYL CIS-TRANS ISOMERASE"/>
    <property type="match status" value="1"/>
</dbReference>
<dbReference type="AlphaFoldDB" id="A0A5J9UTB5"/>
<feature type="domain" description="PpiC" evidence="7">
    <location>
        <begin position="210"/>
        <end position="274"/>
    </location>
</feature>
<dbReference type="GO" id="GO:0005829">
    <property type="term" value="C:cytosol"/>
    <property type="evidence" value="ECO:0007669"/>
    <property type="project" value="TreeGrafter"/>
</dbReference>
<dbReference type="OrthoDB" id="2530521at2759"/>
<dbReference type="InterPro" id="IPR000297">
    <property type="entry name" value="PPIase_PpiC"/>
</dbReference>
<feature type="signal peptide" evidence="5">
    <location>
        <begin position="1"/>
        <end position="26"/>
    </location>
</feature>
<name>A0A5J9UTB5_9POAL</name>
<evidence type="ECO:0000259" key="7">
    <source>
        <dbReference type="PROSITE" id="PS50198"/>
    </source>
</evidence>
<proteinExistence type="predicted"/>
<dbReference type="InterPro" id="IPR046357">
    <property type="entry name" value="PPIase_dom_sf"/>
</dbReference>
<feature type="region of interest" description="Disordered" evidence="6">
    <location>
        <begin position="32"/>
        <end position="83"/>
    </location>
</feature>
<organism evidence="8 9">
    <name type="scientific">Eragrostis curvula</name>
    <name type="common">weeping love grass</name>
    <dbReference type="NCBI Taxonomy" id="38414"/>
    <lineage>
        <taxon>Eukaryota</taxon>
        <taxon>Viridiplantae</taxon>
        <taxon>Streptophyta</taxon>
        <taxon>Embryophyta</taxon>
        <taxon>Tracheophyta</taxon>
        <taxon>Spermatophyta</taxon>
        <taxon>Magnoliopsida</taxon>
        <taxon>Liliopsida</taxon>
        <taxon>Poales</taxon>
        <taxon>Poaceae</taxon>
        <taxon>PACMAD clade</taxon>
        <taxon>Chloridoideae</taxon>
        <taxon>Eragrostideae</taxon>
        <taxon>Eragrostidinae</taxon>
        <taxon>Eragrostis</taxon>
    </lineage>
</organism>
<feature type="compositionally biased region" description="Basic and acidic residues" evidence="6">
    <location>
        <begin position="96"/>
        <end position="128"/>
    </location>
</feature>
<reference evidence="8 9" key="1">
    <citation type="journal article" date="2019" name="Sci. Rep.">
        <title>A high-quality genome of Eragrostis curvula grass provides insights into Poaceae evolution and supports new strategies to enhance forage quality.</title>
        <authorList>
            <person name="Carballo J."/>
            <person name="Santos B.A.C.M."/>
            <person name="Zappacosta D."/>
            <person name="Garbus I."/>
            <person name="Selva J.P."/>
            <person name="Gallo C.A."/>
            <person name="Diaz A."/>
            <person name="Albertini E."/>
            <person name="Caccamo M."/>
            <person name="Echenique V."/>
        </authorList>
    </citation>
    <scope>NUCLEOTIDE SEQUENCE [LARGE SCALE GENOMIC DNA]</scope>
    <source>
        <strain evidence="9">cv. Victoria</strain>
        <tissue evidence="8">Leaf</tissue>
    </source>
</reference>
<keyword evidence="3 4" id="KW-0413">Isomerase</keyword>
<dbReference type="Pfam" id="PF00639">
    <property type="entry name" value="Rotamase"/>
    <property type="match status" value="1"/>
</dbReference>
<comment type="catalytic activity">
    <reaction evidence="1 5">
        <text>[protein]-peptidylproline (omega=180) = [protein]-peptidylproline (omega=0)</text>
        <dbReference type="Rhea" id="RHEA:16237"/>
        <dbReference type="Rhea" id="RHEA-COMP:10747"/>
        <dbReference type="Rhea" id="RHEA-COMP:10748"/>
        <dbReference type="ChEBI" id="CHEBI:83833"/>
        <dbReference type="ChEBI" id="CHEBI:83834"/>
        <dbReference type="EC" id="5.2.1.8"/>
    </reaction>
</comment>
<dbReference type="SUPFAM" id="SSF54534">
    <property type="entry name" value="FKBP-like"/>
    <property type="match status" value="1"/>
</dbReference>
<keyword evidence="9" id="KW-1185">Reference proteome</keyword>
<feature type="chain" id="PRO_5023976467" description="Peptidyl-prolyl cis-trans isomerase" evidence="5">
    <location>
        <begin position="27"/>
        <end position="274"/>
    </location>
</feature>
<keyword evidence="2 4" id="KW-0697">Rotamase</keyword>
<dbReference type="PANTHER" id="PTHR10657:SF4">
    <property type="entry name" value="PEPTIDYL-PROLYL CIS-TRANS ISOMERASE-RELATED"/>
    <property type="match status" value="1"/>
</dbReference>
<feature type="region of interest" description="Disordered" evidence="6">
    <location>
        <begin position="95"/>
        <end position="161"/>
    </location>
</feature>
<feature type="compositionally biased region" description="Polar residues" evidence="6">
    <location>
        <begin position="132"/>
        <end position="143"/>
    </location>
</feature>
<evidence type="ECO:0000256" key="5">
    <source>
        <dbReference type="RuleBase" id="RU363014"/>
    </source>
</evidence>
<evidence type="ECO:0000256" key="4">
    <source>
        <dbReference type="PROSITE-ProRule" id="PRU00278"/>
    </source>
</evidence>
<dbReference type="Gramene" id="TVU26367">
    <property type="protein sequence ID" value="TVU26367"/>
    <property type="gene ID" value="EJB05_28910"/>
</dbReference>
<feature type="compositionally biased region" description="Low complexity" evidence="6">
    <location>
        <begin position="66"/>
        <end position="81"/>
    </location>
</feature>
<evidence type="ECO:0000256" key="1">
    <source>
        <dbReference type="ARBA" id="ARBA00000971"/>
    </source>
</evidence>
<evidence type="ECO:0000256" key="3">
    <source>
        <dbReference type="ARBA" id="ARBA00023235"/>
    </source>
</evidence>
<accession>A0A5J9UTB5</accession>
<dbReference type="EC" id="5.2.1.8" evidence="5"/>
<protein>
    <recommendedName>
        <fullName evidence="5">Peptidyl-prolyl cis-trans isomerase</fullName>
        <ecNumber evidence="5">5.2.1.8</ecNumber>
    </recommendedName>
</protein>
<dbReference type="GO" id="GO:0003755">
    <property type="term" value="F:peptidyl-prolyl cis-trans isomerase activity"/>
    <property type="evidence" value="ECO:0007669"/>
    <property type="project" value="UniProtKB-UniRule"/>
</dbReference>
<keyword evidence="5" id="KW-0732">Signal</keyword>
<feature type="non-terminal residue" evidence="8">
    <location>
        <position position="1"/>
    </location>
</feature>
<evidence type="ECO:0000313" key="9">
    <source>
        <dbReference type="Proteomes" id="UP000324897"/>
    </source>
</evidence>
<dbReference type="PROSITE" id="PS50198">
    <property type="entry name" value="PPIC_PPIASE_2"/>
    <property type="match status" value="1"/>
</dbReference>
<dbReference type="GO" id="GO:0005634">
    <property type="term" value="C:nucleus"/>
    <property type="evidence" value="ECO:0007669"/>
    <property type="project" value="TreeGrafter"/>
</dbReference>
<dbReference type="EMBL" id="RWGY01000013">
    <property type="protein sequence ID" value="TVU26367.1"/>
    <property type="molecule type" value="Genomic_DNA"/>
</dbReference>
<evidence type="ECO:0000313" key="8">
    <source>
        <dbReference type="EMBL" id="TVU26367.1"/>
    </source>
</evidence>
<evidence type="ECO:0000256" key="6">
    <source>
        <dbReference type="SAM" id="MobiDB-lite"/>
    </source>
</evidence>
<dbReference type="Gene3D" id="3.10.50.40">
    <property type="match status" value="1"/>
</dbReference>
<dbReference type="Proteomes" id="UP000324897">
    <property type="component" value="Chromosome 2"/>
</dbReference>